<dbReference type="InParanoid" id="G9EQ84"/>
<evidence type="ECO:0008006" key="4">
    <source>
        <dbReference type="Google" id="ProtNLM"/>
    </source>
</evidence>
<dbReference type="EMBL" id="JH413829">
    <property type="protein sequence ID" value="EHL30479.1"/>
    <property type="molecule type" value="Genomic_DNA"/>
</dbReference>
<sequence>MQALWHAALVPIAEERADPNAYGFRPKRSTHDAIEQCFKMLANSHNGFFEGDIRACFDKSP</sequence>
<dbReference type="HOGENOM" id="CLU_198200_0_0_6"/>
<dbReference type="PANTHER" id="PTHR34047:SF10">
    <property type="entry name" value="GROUP II INTRON-ASSOCIATED OPEN READING FRAME"/>
    <property type="match status" value="1"/>
</dbReference>
<dbReference type="InterPro" id="IPR051083">
    <property type="entry name" value="GrpII_Intron_Splice-Mob/Def"/>
</dbReference>
<dbReference type="Proteomes" id="UP000002770">
    <property type="component" value="Unassembled WGS sequence"/>
</dbReference>
<dbReference type="AlphaFoldDB" id="G9EQ84"/>
<evidence type="ECO:0000313" key="2">
    <source>
        <dbReference type="EMBL" id="EHL30479.1"/>
    </source>
</evidence>
<protein>
    <recommendedName>
        <fullName evidence="4">Reverse transcriptase domain-containing protein</fullName>
    </recommendedName>
</protein>
<keyword evidence="3" id="KW-1185">Reference proteome</keyword>
<organism evidence="2 3">
    <name type="scientific">Legionella drancourtii LLAP12</name>
    <dbReference type="NCBI Taxonomy" id="658187"/>
    <lineage>
        <taxon>Bacteria</taxon>
        <taxon>Pseudomonadati</taxon>
        <taxon>Pseudomonadota</taxon>
        <taxon>Gammaproteobacteria</taxon>
        <taxon>Legionellales</taxon>
        <taxon>Legionellaceae</taxon>
        <taxon>Legionella</taxon>
    </lineage>
</organism>
<dbReference type="eggNOG" id="COG3344">
    <property type="taxonomic scope" value="Bacteria"/>
</dbReference>
<accession>G9EQ84</accession>
<dbReference type="PANTHER" id="PTHR34047">
    <property type="entry name" value="NUCLEAR INTRON MATURASE 1, MITOCHONDRIAL-RELATED"/>
    <property type="match status" value="1"/>
</dbReference>
<dbReference type="STRING" id="658187.LDG_7430"/>
<proteinExistence type="inferred from homology"/>
<gene>
    <name evidence="2" type="ORF">LDG_7430</name>
</gene>
<name>G9EQ84_9GAMM</name>
<comment type="similarity">
    <text evidence="1">Belongs to the bacterial reverse transcriptase family.</text>
</comment>
<evidence type="ECO:0000313" key="3">
    <source>
        <dbReference type="Proteomes" id="UP000002770"/>
    </source>
</evidence>
<dbReference type="RefSeq" id="WP_006871339.1">
    <property type="nucleotide sequence ID" value="NZ_JH413829.1"/>
</dbReference>
<dbReference type="SUPFAM" id="SSF56672">
    <property type="entry name" value="DNA/RNA polymerases"/>
    <property type="match status" value="1"/>
</dbReference>
<reference evidence="2 3" key="1">
    <citation type="journal article" date="2011" name="BMC Genomics">
        <title>Insight into cross-talk between intra-amoebal pathogens.</title>
        <authorList>
            <person name="Gimenez G."/>
            <person name="Bertelli C."/>
            <person name="Moliner C."/>
            <person name="Robert C."/>
            <person name="Raoult D."/>
            <person name="Fournier P.E."/>
            <person name="Greub G."/>
        </authorList>
    </citation>
    <scope>NUCLEOTIDE SEQUENCE [LARGE SCALE GENOMIC DNA]</scope>
    <source>
        <strain evidence="2 3">LLAP12</strain>
    </source>
</reference>
<dbReference type="InterPro" id="IPR043502">
    <property type="entry name" value="DNA/RNA_pol_sf"/>
</dbReference>
<evidence type="ECO:0000256" key="1">
    <source>
        <dbReference type="ARBA" id="ARBA00034120"/>
    </source>
</evidence>